<dbReference type="PROSITE" id="PS00639">
    <property type="entry name" value="THIOL_PROTEASE_HIS"/>
    <property type="match status" value="1"/>
</dbReference>
<dbReference type="SUPFAM" id="SSF54001">
    <property type="entry name" value="Cysteine proteinases"/>
    <property type="match status" value="1"/>
</dbReference>
<dbReference type="Pfam" id="PF08246">
    <property type="entry name" value="Inhibitor_I29"/>
    <property type="match status" value="1"/>
</dbReference>
<dbReference type="PROSITE" id="PS00139">
    <property type="entry name" value="THIOL_PROTEASE_CYS"/>
    <property type="match status" value="1"/>
</dbReference>
<dbReference type="Gene3D" id="3.90.70.10">
    <property type="entry name" value="Cysteine proteinases"/>
    <property type="match status" value="1"/>
</dbReference>
<keyword evidence="2 5" id="KW-0732">Signal</keyword>
<dbReference type="PRINTS" id="PR00705">
    <property type="entry name" value="PAPAIN"/>
</dbReference>
<dbReference type="InterPro" id="IPR013128">
    <property type="entry name" value="Peptidase_C1A"/>
</dbReference>
<dbReference type="PROSITE" id="PS00640">
    <property type="entry name" value="THIOL_PROTEASE_ASN"/>
    <property type="match status" value="1"/>
</dbReference>
<dbReference type="InterPro" id="IPR013201">
    <property type="entry name" value="Prot_inhib_I29"/>
</dbReference>
<dbReference type="GO" id="GO:0006508">
    <property type="term" value="P:proteolysis"/>
    <property type="evidence" value="ECO:0007669"/>
    <property type="project" value="InterPro"/>
</dbReference>
<feature type="domain" description="Cathepsin propeptide inhibitor" evidence="7">
    <location>
        <begin position="54"/>
        <end position="118"/>
    </location>
</feature>
<feature type="chain" id="PRO_5037594935" description="Cysteine proteinase" evidence="5">
    <location>
        <begin position="31"/>
        <end position="397"/>
    </location>
</feature>
<feature type="region of interest" description="Disordered" evidence="4">
    <location>
        <begin position="129"/>
        <end position="161"/>
    </location>
</feature>
<dbReference type="InterPro" id="IPR025661">
    <property type="entry name" value="Pept_asp_AS"/>
</dbReference>
<sequence>MRPPRSAVPAMALALALVVALLALATTAVARHSYTTTIVPAPAERADEEVRRMYEAWKSKHGRPRGNCDMAGDEDRLRLEVFRDNLRYIDAHNAETDAGLHTFRLGLTPFADLTLEEYRGRALGFRARHRGGPSARAAASRVGSGGTRSHHRRPRPRPRCGDLPDAIDWRQLGAVTDVKNQEQCGGCWAFSAVAAIEGINAIVTGNLVSLSEQEIIDCDTQDSGCNGGQMENAFQFVIDNGGIDSEADYPFIATDGTCDANKANDEKVAAIDGFVEVASNNETALQEAVAIQPVSVAIDAGGRAFQHYSSGIFNGPCGTNLDHGVTVVGYGSENGKAYWIVKNSWSDSWGEAGYIRIRRNVFLPVGKCGIAMDASYPVKDTYGPAATAMDVLKMVLA</sequence>
<dbReference type="InterPro" id="IPR000668">
    <property type="entry name" value="Peptidase_C1A_C"/>
</dbReference>
<reference evidence="8" key="1">
    <citation type="journal article" date="2019" name="BMC Genomics">
        <title>A new reference genome for Sorghum bicolor reveals high levels of sequence similarity between sweet and grain genotypes: implications for the genetics of sugar metabolism.</title>
        <authorList>
            <person name="Cooper E.A."/>
            <person name="Brenton Z.W."/>
            <person name="Flinn B.S."/>
            <person name="Jenkins J."/>
            <person name="Shu S."/>
            <person name="Flowers D."/>
            <person name="Luo F."/>
            <person name="Wang Y."/>
            <person name="Xia P."/>
            <person name="Barry K."/>
            <person name="Daum C."/>
            <person name="Lipzen A."/>
            <person name="Yoshinaga Y."/>
            <person name="Schmutz J."/>
            <person name="Saski C."/>
            <person name="Vermerris W."/>
            <person name="Kresovich S."/>
        </authorList>
    </citation>
    <scope>NUCLEOTIDE SEQUENCE</scope>
</reference>
<evidence type="ECO:0000259" key="7">
    <source>
        <dbReference type="SMART" id="SM00848"/>
    </source>
</evidence>
<dbReference type="InterPro" id="IPR039417">
    <property type="entry name" value="Peptidase_C1A_papain-like"/>
</dbReference>
<evidence type="ECO:0000256" key="3">
    <source>
        <dbReference type="ARBA" id="ARBA00023157"/>
    </source>
</evidence>
<dbReference type="AlphaFoldDB" id="A0A921U2R5"/>
<evidence type="ECO:0008006" key="10">
    <source>
        <dbReference type="Google" id="ProtNLM"/>
    </source>
</evidence>
<evidence type="ECO:0000313" key="9">
    <source>
        <dbReference type="Proteomes" id="UP000807115"/>
    </source>
</evidence>
<comment type="caution">
    <text evidence="8">The sequence shown here is derived from an EMBL/GenBank/DDBJ whole genome shotgun (WGS) entry which is preliminary data.</text>
</comment>
<feature type="domain" description="Peptidase C1A papain C-terminal" evidence="6">
    <location>
        <begin position="163"/>
        <end position="378"/>
    </location>
</feature>
<feature type="signal peptide" evidence="5">
    <location>
        <begin position="1"/>
        <end position="30"/>
    </location>
</feature>
<proteinExistence type="inferred from homology"/>
<dbReference type="SMART" id="SM00848">
    <property type="entry name" value="Inhibitor_I29"/>
    <property type="match status" value="1"/>
</dbReference>
<evidence type="ECO:0000256" key="4">
    <source>
        <dbReference type="SAM" id="MobiDB-lite"/>
    </source>
</evidence>
<keyword evidence="3" id="KW-1015">Disulfide bond</keyword>
<accession>A0A921U2R5</accession>
<evidence type="ECO:0000256" key="5">
    <source>
        <dbReference type="SAM" id="SignalP"/>
    </source>
</evidence>
<dbReference type="Pfam" id="PF00112">
    <property type="entry name" value="Peptidase_C1"/>
    <property type="match status" value="1"/>
</dbReference>
<evidence type="ECO:0000313" key="8">
    <source>
        <dbReference type="EMBL" id="KAG0515816.1"/>
    </source>
</evidence>
<organism evidence="8 9">
    <name type="scientific">Sorghum bicolor</name>
    <name type="common">Sorghum</name>
    <name type="synonym">Sorghum vulgare</name>
    <dbReference type="NCBI Taxonomy" id="4558"/>
    <lineage>
        <taxon>Eukaryota</taxon>
        <taxon>Viridiplantae</taxon>
        <taxon>Streptophyta</taxon>
        <taxon>Embryophyta</taxon>
        <taxon>Tracheophyta</taxon>
        <taxon>Spermatophyta</taxon>
        <taxon>Magnoliopsida</taxon>
        <taxon>Liliopsida</taxon>
        <taxon>Poales</taxon>
        <taxon>Poaceae</taxon>
        <taxon>PACMAD clade</taxon>
        <taxon>Panicoideae</taxon>
        <taxon>Andropogonodae</taxon>
        <taxon>Andropogoneae</taxon>
        <taxon>Sorghinae</taxon>
        <taxon>Sorghum</taxon>
    </lineage>
</organism>
<dbReference type="InterPro" id="IPR038765">
    <property type="entry name" value="Papain-like_cys_pep_sf"/>
</dbReference>
<feature type="compositionally biased region" description="Low complexity" evidence="4">
    <location>
        <begin position="132"/>
        <end position="142"/>
    </location>
</feature>
<dbReference type="SMART" id="SM00645">
    <property type="entry name" value="Pept_C1"/>
    <property type="match status" value="1"/>
</dbReference>
<evidence type="ECO:0000256" key="2">
    <source>
        <dbReference type="ARBA" id="ARBA00022729"/>
    </source>
</evidence>
<dbReference type="InterPro" id="IPR000169">
    <property type="entry name" value="Pept_cys_AS"/>
</dbReference>
<comment type="similarity">
    <text evidence="1">Belongs to the peptidase C1 family.</text>
</comment>
<evidence type="ECO:0000259" key="6">
    <source>
        <dbReference type="SMART" id="SM00645"/>
    </source>
</evidence>
<name>A0A921U2R5_SORBI</name>
<reference evidence="8" key="2">
    <citation type="submission" date="2020-10" db="EMBL/GenBank/DDBJ databases">
        <authorList>
            <person name="Cooper E.A."/>
            <person name="Brenton Z.W."/>
            <person name="Flinn B.S."/>
            <person name="Jenkins J."/>
            <person name="Shu S."/>
            <person name="Flowers D."/>
            <person name="Luo F."/>
            <person name="Wang Y."/>
            <person name="Xia P."/>
            <person name="Barry K."/>
            <person name="Daum C."/>
            <person name="Lipzen A."/>
            <person name="Yoshinaga Y."/>
            <person name="Schmutz J."/>
            <person name="Saski C."/>
            <person name="Vermerris W."/>
            <person name="Kresovich S."/>
        </authorList>
    </citation>
    <scope>NUCLEOTIDE SEQUENCE</scope>
</reference>
<dbReference type="EMBL" id="CM027689">
    <property type="protein sequence ID" value="KAG0515816.1"/>
    <property type="molecule type" value="Genomic_DNA"/>
</dbReference>
<dbReference type="Proteomes" id="UP000807115">
    <property type="component" value="Chromosome 10"/>
</dbReference>
<dbReference type="InterPro" id="IPR025660">
    <property type="entry name" value="Pept_his_AS"/>
</dbReference>
<dbReference type="GO" id="GO:0008234">
    <property type="term" value="F:cysteine-type peptidase activity"/>
    <property type="evidence" value="ECO:0007669"/>
    <property type="project" value="InterPro"/>
</dbReference>
<dbReference type="PANTHER" id="PTHR12411">
    <property type="entry name" value="CYSTEINE PROTEASE FAMILY C1-RELATED"/>
    <property type="match status" value="1"/>
</dbReference>
<dbReference type="FunFam" id="3.90.70.10:FF:000164">
    <property type="entry name" value="Cysteine protease Mir1"/>
    <property type="match status" value="1"/>
</dbReference>
<protein>
    <recommendedName>
        <fullName evidence="10">Cysteine proteinase</fullName>
    </recommendedName>
</protein>
<evidence type="ECO:0000256" key="1">
    <source>
        <dbReference type="ARBA" id="ARBA00008455"/>
    </source>
</evidence>
<dbReference type="CDD" id="cd02248">
    <property type="entry name" value="Peptidase_C1A"/>
    <property type="match status" value="1"/>
</dbReference>
<gene>
    <name evidence="8" type="ORF">BDA96_10G310100</name>
</gene>
<feature type="compositionally biased region" description="Basic residues" evidence="4">
    <location>
        <begin position="148"/>
        <end position="158"/>
    </location>
</feature>